<comment type="caution">
    <text evidence="2">The sequence shown here is derived from an EMBL/GenBank/DDBJ whole genome shotgun (WGS) entry which is preliminary data.</text>
</comment>
<protein>
    <submittedName>
        <fullName evidence="2">Uncharacterized protein</fullName>
    </submittedName>
</protein>
<organism evidence="2 3">
    <name type="scientific">Marchantia polymorpha subsp. ruderalis</name>
    <dbReference type="NCBI Taxonomy" id="1480154"/>
    <lineage>
        <taxon>Eukaryota</taxon>
        <taxon>Viridiplantae</taxon>
        <taxon>Streptophyta</taxon>
        <taxon>Embryophyta</taxon>
        <taxon>Marchantiophyta</taxon>
        <taxon>Marchantiopsida</taxon>
        <taxon>Marchantiidae</taxon>
        <taxon>Marchantiales</taxon>
        <taxon>Marchantiaceae</taxon>
        <taxon>Marchantia</taxon>
    </lineage>
</organism>
<dbReference type="AlphaFoldDB" id="A0A176VU02"/>
<dbReference type="PANTHER" id="PTHR35475:SF1">
    <property type="entry name" value="WD REPEAT PROTEIN"/>
    <property type="match status" value="1"/>
</dbReference>
<dbReference type="EMBL" id="LVLJ01002657">
    <property type="protein sequence ID" value="OAE24280.1"/>
    <property type="molecule type" value="Genomic_DNA"/>
</dbReference>
<evidence type="ECO:0000313" key="3">
    <source>
        <dbReference type="Proteomes" id="UP000077202"/>
    </source>
</evidence>
<evidence type="ECO:0000313" key="2">
    <source>
        <dbReference type="EMBL" id="OAE24280.1"/>
    </source>
</evidence>
<feature type="transmembrane region" description="Helical" evidence="1">
    <location>
        <begin position="133"/>
        <end position="151"/>
    </location>
</feature>
<keyword evidence="1" id="KW-0472">Membrane</keyword>
<proteinExistence type="predicted"/>
<keyword evidence="3" id="KW-1185">Reference proteome</keyword>
<dbReference type="Proteomes" id="UP000077202">
    <property type="component" value="Unassembled WGS sequence"/>
</dbReference>
<gene>
    <name evidence="2" type="ORF">AXG93_1052s1030</name>
</gene>
<reference evidence="2" key="1">
    <citation type="submission" date="2016-03" db="EMBL/GenBank/DDBJ databases">
        <title>Mechanisms controlling the formation of the plant cell surface in tip-growing cells are functionally conserved among land plants.</title>
        <authorList>
            <person name="Honkanen S."/>
            <person name="Jones V.A."/>
            <person name="Morieri G."/>
            <person name="Champion C."/>
            <person name="Hetherington A.J."/>
            <person name="Kelly S."/>
            <person name="Saint-Marcoux D."/>
            <person name="Proust H."/>
            <person name="Prescott H."/>
            <person name="Dolan L."/>
        </authorList>
    </citation>
    <scope>NUCLEOTIDE SEQUENCE [LARGE SCALE GENOMIC DNA]</scope>
    <source>
        <tissue evidence="2">Whole gametophyte</tissue>
    </source>
</reference>
<evidence type="ECO:0000256" key="1">
    <source>
        <dbReference type="SAM" id="Phobius"/>
    </source>
</evidence>
<sequence length="157" mass="17643">MATLPEVQVELYVSGTGPRHSFKEKLQGWEANRLDLETIMNKYSLKALYAYSLSNGRGQRLIQHPRNGLSMVCYSGKPDVVIRLDSDPKTSMMQRAVLMTVIISVIILLILAFSDEADKPLWFKNFQALGGGGIGWLVAFIVIVLSQVTGWPRKQFR</sequence>
<feature type="transmembrane region" description="Helical" evidence="1">
    <location>
        <begin position="96"/>
        <end position="113"/>
    </location>
</feature>
<name>A0A176VU02_MARPO</name>
<dbReference type="PANTHER" id="PTHR35475">
    <property type="entry name" value="WD REPEAT PROTEIN"/>
    <property type="match status" value="1"/>
</dbReference>
<accession>A0A176VU02</accession>
<keyword evidence="1" id="KW-1133">Transmembrane helix</keyword>
<keyword evidence="1" id="KW-0812">Transmembrane</keyword>